<comment type="caution">
    <text evidence="1">The sequence shown here is derived from an EMBL/GenBank/DDBJ whole genome shotgun (WGS) entry which is preliminary data.</text>
</comment>
<keyword evidence="2" id="KW-1185">Reference proteome</keyword>
<name>A0ABW9IVY8_STRGJ</name>
<sequence length="45" mass="4530">MDTLMAAWGPAGVPALACGAAAPGGLGAQRDFIDVRDVARAVYAR</sequence>
<dbReference type="Proteomes" id="UP001631993">
    <property type="component" value="Unassembled WGS sequence"/>
</dbReference>
<dbReference type="RefSeq" id="WP_369276630.1">
    <property type="nucleotide sequence ID" value="NZ_JBJVMW010000030.1"/>
</dbReference>
<protein>
    <submittedName>
        <fullName evidence="1">Uncharacterized protein</fullName>
    </submittedName>
</protein>
<proteinExistence type="predicted"/>
<dbReference type="EMBL" id="JBJVNE010000030">
    <property type="protein sequence ID" value="MFM9652614.1"/>
    <property type="molecule type" value="Genomic_DNA"/>
</dbReference>
<organism evidence="1 2">
    <name type="scientific">Streptomyces galilaeus</name>
    <dbReference type="NCBI Taxonomy" id="33899"/>
    <lineage>
        <taxon>Bacteria</taxon>
        <taxon>Bacillati</taxon>
        <taxon>Actinomycetota</taxon>
        <taxon>Actinomycetes</taxon>
        <taxon>Kitasatosporales</taxon>
        <taxon>Streptomycetaceae</taxon>
        <taxon>Streptomyces</taxon>
    </lineage>
</organism>
<gene>
    <name evidence="1" type="ORF">ACKI1S_41695</name>
</gene>
<evidence type="ECO:0000313" key="1">
    <source>
        <dbReference type="EMBL" id="MFM9652614.1"/>
    </source>
</evidence>
<evidence type="ECO:0000313" key="2">
    <source>
        <dbReference type="Proteomes" id="UP001631993"/>
    </source>
</evidence>
<accession>A0ABW9IVY8</accession>
<reference evidence="1 2" key="1">
    <citation type="submission" date="2024-12" db="EMBL/GenBank/DDBJ databases">
        <title>Forecasting of Potato common scab and diversities of Pathogenic streptomyces spp. in china.</title>
        <authorList>
            <person name="Handique U."/>
            <person name="Wu J."/>
        </authorList>
    </citation>
    <scope>NUCLEOTIDE SEQUENCE [LARGE SCALE GENOMIC DNA]</scope>
    <source>
        <strain evidence="1 2">ZRIMU1585</strain>
    </source>
</reference>